<keyword evidence="8" id="KW-1185">Reference proteome</keyword>
<evidence type="ECO:0000313" key="7">
    <source>
        <dbReference type="EMBL" id="NED99226.1"/>
    </source>
</evidence>
<keyword evidence="3 5" id="KW-1133">Transmembrane helix</keyword>
<dbReference type="EMBL" id="JAAGOA010000002">
    <property type="protein sequence ID" value="NED99226.1"/>
    <property type="molecule type" value="Genomic_DNA"/>
</dbReference>
<feature type="transmembrane region" description="Helical" evidence="5">
    <location>
        <begin position="83"/>
        <end position="101"/>
    </location>
</feature>
<dbReference type="PANTHER" id="PTHR31310">
    <property type="match status" value="1"/>
</dbReference>
<dbReference type="InterPro" id="IPR026841">
    <property type="entry name" value="Aur1/Ipt1"/>
</dbReference>
<comment type="subcellular location">
    <subcellularLocation>
        <location evidence="1">Membrane</location>
        <topology evidence="1">Multi-pass membrane protein</topology>
    </subcellularLocation>
</comment>
<gene>
    <name evidence="7" type="ORF">G1H10_03485</name>
</gene>
<evidence type="ECO:0000256" key="4">
    <source>
        <dbReference type="ARBA" id="ARBA00023136"/>
    </source>
</evidence>
<evidence type="ECO:0000313" key="8">
    <source>
        <dbReference type="Proteomes" id="UP000475214"/>
    </source>
</evidence>
<keyword evidence="4 5" id="KW-0472">Membrane</keyword>
<accession>A0A6L9S2F9</accession>
<reference evidence="7 8" key="1">
    <citation type="submission" date="2020-02" db="EMBL/GenBank/DDBJ databases">
        <authorList>
            <person name="Li X.-J."/>
            <person name="Han X.-M."/>
        </authorList>
    </citation>
    <scope>NUCLEOTIDE SEQUENCE [LARGE SCALE GENOMIC DNA]</scope>
    <source>
        <strain evidence="7 8">CCTCC AB 2017055</strain>
    </source>
</reference>
<evidence type="ECO:0000256" key="1">
    <source>
        <dbReference type="ARBA" id="ARBA00004141"/>
    </source>
</evidence>
<dbReference type="InterPro" id="IPR036938">
    <property type="entry name" value="PAP2/HPO_sf"/>
</dbReference>
<dbReference type="SUPFAM" id="SSF48317">
    <property type="entry name" value="Acid phosphatase/Vanadium-dependent haloperoxidase"/>
    <property type="match status" value="1"/>
</dbReference>
<dbReference type="GO" id="GO:0016020">
    <property type="term" value="C:membrane"/>
    <property type="evidence" value="ECO:0007669"/>
    <property type="project" value="UniProtKB-SubCell"/>
</dbReference>
<dbReference type="Pfam" id="PF14378">
    <property type="entry name" value="PAP2_3"/>
    <property type="match status" value="1"/>
</dbReference>
<comment type="caution">
    <text evidence="7">The sequence shown here is derived from an EMBL/GenBank/DDBJ whole genome shotgun (WGS) entry which is preliminary data.</text>
</comment>
<dbReference type="CDD" id="cd03386">
    <property type="entry name" value="PAP2_Aur1_like"/>
    <property type="match status" value="1"/>
</dbReference>
<evidence type="ECO:0000256" key="2">
    <source>
        <dbReference type="ARBA" id="ARBA00022692"/>
    </source>
</evidence>
<sequence>MIRNAVPDHQAGAVERGFELWRFQQQNLNIDVELWINRTTHGIEWLVIPMNYFYVSMHFVVTAAVLVWLYWRHPGRYRAARTVLAFTTCLALFGYFLFPLAPPRLLPGADFVDTLRVHETWGSLTSGDMQELSNQYAAMPSMHAGWSLWCGIFIVMFARRRWIQALGVLYPLATLVVIMATANHFILDAVGGWTTLGIGFLLQWMLYGRPVYAFTREVATVT</sequence>
<proteinExistence type="predicted"/>
<keyword evidence="2 5" id="KW-0812">Transmembrane</keyword>
<evidence type="ECO:0000256" key="3">
    <source>
        <dbReference type="ARBA" id="ARBA00022989"/>
    </source>
</evidence>
<feature type="transmembrane region" description="Helical" evidence="5">
    <location>
        <begin position="52"/>
        <end position="71"/>
    </location>
</feature>
<dbReference type="PANTHER" id="PTHR31310:SF7">
    <property type="entry name" value="PA-PHOSPHATASE RELATED-FAMILY PROTEIN DDB_G0268928"/>
    <property type="match status" value="1"/>
</dbReference>
<evidence type="ECO:0000256" key="5">
    <source>
        <dbReference type="SAM" id="Phobius"/>
    </source>
</evidence>
<feature type="transmembrane region" description="Helical" evidence="5">
    <location>
        <begin position="136"/>
        <end position="158"/>
    </location>
</feature>
<feature type="transmembrane region" description="Helical" evidence="5">
    <location>
        <begin position="165"/>
        <end position="184"/>
    </location>
</feature>
<dbReference type="Proteomes" id="UP000475214">
    <property type="component" value="Unassembled WGS sequence"/>
</dbReference>
<dbReference type="InterPro" id="IPR052185">
    <property type="entry name" value="IPC_Synthase-Related"/>
</dbReference>
<name>A0A6L9S2F9_9ACTN</name>
<protein>
    <submittedName>
        <fullName evidence="7">Phosphatase PAP2 family protein</fullName>
    </submittedName>
</protein>
<feature type="domain" description="Inositolphosphotransferase Aur1/Ipt1" evidence="6">
    <location>
        <begin position="25"/>
        <end position="202"/>
    </location>
</feature>
<evidence type="ECO:0000259" key="6">
    <source>
        <dbReference type="Pfam" id="PF14378"/>
    </source>
</evidence>
<dbReference type="AlphaFoldDB" id="A0A6L9S2F9"/>
<organism evidence="7 8">
    <name type="scientific">Phytoactinopolyspora halotolerans</name>
    <dbReference type="NCBI Taxonomy" id="1981512"/>
    <lineage>
        <taxon>Bacteria</taxon>
        <taxon>Bacillati</taxon>
        <taxon>Actinomycetota</taxon>
        <taxon>Actinomycetes</taxon>
        <taxon>Jiangellales</taxon>
        <taxon>Jiangellaceae</taxon>
        <taxon>Phytoactinopolyspora</taxon>
    </lineage>
</organism>
<feature type="transmembrane region" description="Helical" evidence="5">
    <location>
        <begin position="190"/>
        <end position="207"/>
    </location>
</feature>